<dbReference type="EMBL" id="GL376583">
    <property type="status" value="NOT_ANNOTATED_CDS"/>
    <property type="molecule type" value="Genomic_DNA"/>
</dbReference>
<reference evidence="6" key="3">
    <citation type="submission" date="2015-02" db="UniProtKB">
        <authorList>
            <consortium name="EnsemblProtists"/>
        </authorList>
    </citation>
    <scope>IDENTIFICATION</scope>
    <source>
        <strain evidence="6">DAOM BR144</strain>
    </source>
</reference>
<dbReference type="InParanoid" id="K3XCA2"/>
<sequence length="3261" mass="358692">MAKAILSSILESQLGKYVDGLTSDSLQVGLWSGELVLQNLSLKPHALAELDLPVTVIKGSIERIHVVVPWNQLGSASVQITIDGIYALVVPNTTLPTQDEVRQHKINQIERQDLVRQHNRFAEENNHAGEDESTFLSRLTERIVDNLQVTLRDIHFRYEDNISNLENPFACGVMIKSFAFHTTDAEGSEVFVDRSAKKEKFTHKAVKLTQCCMYWDRVPKTEPLRLLQNHPDVEVAMRDMVHVMSHSVEQQHTSNVTAQDNASRETNRLWILRPCSLSVQLTKNESQDYAMVAKFTIQAKINDIAFGLSREQYEDILFLHKAFMGRRAIEAYFLQARCRPFHNARKLPRAWWDYASRLVLARNQKTGEQSRSIKKVCLRWSTVQKTAGERKAYVEAFRRQLRKGSALDPASQQSKCMKIFEEIYPVDVIMAVRDFAEDEEMKAIQKKKKLEESAAASQAASRGGSWYNYFFAGASTESTATTSSDKLVDIFSAEGKADLKQAYDDVVTKEKAHTVPRGCNLFSVKLQLKSGSLSLYHTGQLEPFLTGKADGSLAVNLQPSDEWDTKFRLQHFEILNGKAKDTEFYTFCSMSSTAKIVNPKLPCVSIDASMRKDTREGSSKGDTSGTGQDTLKVRVSAMPVRVMADPSFLLFVQDFFQSMLPEQQMERVWNFATSSVSDWIFSEQENDLLASTVQHKQARLKYDVSVDMNAPVFVVPESIADPKSSVVVIDLGQISFRSEDAGRSDKSGTRDLSTNIAPEKLLWRLDVKNIQLLLGRLDNLDWSGEDFGKFAKLVEELSLDFDVKTLVPTSKFGPSKDRAAVALDPSIAVQATIPQIAVSTTEDQLITLARIYSSLLAQFSSIGSLRQLPTAGLDSSEAPSSNPAVVTNVDAAKSKIPTTDKYHMKAQLLLGEVIINLRESAVKDAFRLKIIQTSFDLGIFSSQYVFQARLQSLLMEDMLYDTSSCFRQLMSTGAADEMHLVSIDVTMYPPSNQAYDKTGDSPVDREATFMVADVQFNVLDVQWNPSSMSLIYRIGSSYASALQYHIMEDDLFGAKLSEMVGDAQSGSQEGESSYVDAHRNADTLTSQSPKPVTELEASRLPSILIRGSLVEFSVTFNKDDLNRQLVQLSIKDASLELSTQEIYDIKTRQQVSVYELKGDLGNFIALDLSMTKDPVYSPLVGLDESASSSSPLSPQKPHRSKVALLKFSYAFDPTVDEKSILSLQFQPVRMVYYHQQVLELVDYLFEGILGAMVSQTLFNATQMLLSEAESGAVFQVSFEKPTVILPLRMVDANHVKITAEAFSLRHFPSSAVHYFGTGPLDERKKEITPGESLASNVVRGNDCVSFRADYKQVTLKNVNIFCTTNKSRKASPARESKLGYQSVLAYPIDLVVDVEDLASSGIKYEDNAFLPRFTIKCTMTELALLLQQRNYLIFVAVLMDNFGAEQLQATTGSASGSNAADLDHSARPNVTYAYSRTDLEAVTMQLGFTMKNVRCILYEEDADEDSYDMNRDLSSVSSTVDATTSAFARPGEKATSEIVASDFSVALNFLQNSSPNVTVRVASFLVRELLHGVALEQASASSTDQSELSGGVIDTMEPQGTVLVCTQPTQVIYSWDSVMLTCGIDIDLSNVTGIFVPEVVLGLVEFFTLPAKGHSDSLPQPAVDSHSLIASDDTAVRGNRPTTKRRQSISEILKQGQGPEYAMTVSDLFPHAGQQQQIVAIRFTPIEMFVSYDDGCIGVETLRNMNESMVRHSSRKKQHETEKILSKSTNGGVLSPKAFAHPNAGAAGDLEIHRYFTCERCNIFMNVTYAPTPASGTSFPPPSITISGGGNFVVAVSYYNPDTRTWHQMCHDWGLDVSVQGSIYDDLSLETGQSKASDNELHVILTANQPLDLLVTHGLLEVVASAGGAWNRRVNGAIVGSPPASPSMSGGSPRPNREANEKKKHAPCVVSNETGLQMTFWLTNGRSNTDRQVLPSGEIADLHYVHTVGCGSGVVRKYASSDREENMRLCIELMDSSFQPVQGIIFEQLGSRAFPLVDVGGGLSQFHLNCYAKLVDGRILLSISSQMKLVNNLSMPIQLLVNDPTWTSPVDIGVLYPFKESAIPVLLSLGTELRVRPIDDTFSWSAPIPVQTRSAVELKVEAASNGAATIRSAIFCVSMSIEQSLRVVCLSEPIVLVNKLPTEVEYRVRSPLMNNANRSTENGSALGVGAKGGVWWSDSAQRPQFKLAIEGCHPTKWIELVHPGTKSGEVFSVMLERQDGRSFKLLIQVIEQAAKSVHVFLYAEVWFINRTGLDLVYGNESDSEAYVPPPEARAFVGNAQICAYSSASESSGGSPPAVRVRMGTCNWSSRFVADPRKLSWQDECLALRSDRRSDDGSTMLYEFGVSADYSTRHFGSITTLVSVIPRYLILNHSPYTVLLLEDSVHSGQGGNAAHHILAKGDVYALYWVTGARSKLHASIIAGDDYGWSKTFTVDKLSSNELVIPAVARGPAGAESKNVTLQISVKRGSISQSTFVIVIDEMEIGDDAVSPVASPVNSQGHPQMGHVGWDTFSLHTQVAGIIVTVADKKAVDDIDNSNAKRLSSRSESSTLFGGSSNVEESNENVARLTISRISMETNISLQGTSAKMNVMGVKVEDLLANSKNPIVLRPVFRGGSYDPYRKGTTEKYFLEVAYVEKPHAKYMWIEKLRVEVQDVKITTSMRFVDRLNGLVKETVSHFQRRSLSSSSLAASSLIEEKESDENILEYFVTSAASEEDDASMTSLTGKKIYIESCVIEPVRVVVSFSREKGDVRRGSDLAKNQGFWLSNLKLKIENACLTLGAFKLSHAMATQEVLVESLTSFYVKSVKSQALGLIDSIQVTSLVTSMVTGGVSSLMSTIMGKTDPSLQRNNATSTTFRYQFQTNTQIIQKHSKRFAQCRSSTQFLEQLKHLVFDWDSNHTGLEARGCVALGILNNSRHSLVVNTQLNDGAEIRVLPLGRRELASVVDDTDGSTQYGANEWRPDRAMVIFAWGYTPTLLTSGDVYFTVQSNACDVFVTRKTARLKANRGYTATFTHQETQSWWSTNVVIVGDEIQARTGGLFTSAPAAPVTRLLSMPMDSANSNASGSTRATRSSDAGLRADGEAYDLFGGGGNANTDAVMQDEYEVVFPSVSLGIIAKQSGRAVIVKELCTLPSGAPGPALATGRIAPGDSILTVSGMAVTNTTQFAQLVTKSPRPVVLRFRRTSEQPATAFNLFGEPRSSSVSQRTSTMTENDGEYDLFGAN</sequence>
<evidence type="ECO:0000256" key="4">
    <source>
        <dbReference type="SAM" id="MobiDB-lite"/>
    </source>
</evidence>
<dbReference type="InterPro" id="IPR026854">
    <property type="entry name" value="VPS13_N"/>
</dbReference>
<evidence type="ECO:0000313" key="7">
    <source>
        <dbReference type="Proteomes" id="UP000019132"/>
    </source>
</evidence>
<dbReference type="OMA" id="TVQSNAC"/>
<dbReference type="PROSITE" id="PS50106">
    <property type="entry name" value="PDZ"/>
    <property type="match status" value="1"/>
</dbReference>
<keyword evidence="3" id="KW-0445">Lipid transport</keyword>
<feature type="domain" description="PDZ" evidence="5">
    <location>
        <begin position="3176"/>
        <end position="3223"/>
    </location>
</feature>
<dbReference type="HOGENOM" id="CLU_000362_0_0_1"/>
<dbReference type="GO" id="GO:0006623">
    <property type="term" value="P:protein targeting to vacuole"/>
    <property type="evidence" value="ECO:0007669"/>
    <property type="project" value="TreeGrafter"/>
</dbReference>
<reference evidence="7" key="1">
    <citation type="journal article" date="2010" name="Genome Biol.">
        <title>Genome sequence of the necrotrophic plant pathogen Pythium ultimum reveals original pathogenicity mechanisms and effector repertoire.</title>
        <authorList>
            <person name="Levesque C.A."/>
            <person name="Brouwer H."/>
            <person name="Cano L."/>
            <person name="Hamilton J.P."/>
            <person name="Holt C."/>
            <person name="Huitema E."/>
            <person name="Raffaele S."/>
            <person name="Robideau G.P."/>
            <person name="Thines M."/>
            <person name="Win J."/>
            <person name="Zerillo M.M."/>
            <person name="Beakes G.W."/>
            <person name="Boore J.L."/>
            <person name="Busam D."/>
            <person name="Dumas B."/>
            <person name="Ferriera S."/>
            <person name="Fuerstenberg S.I."/>
            <person name="Gachon C.M."/>
            <person name="Gaulin E."/>
            <person name="Govers F."/>
            <person name="Grenville-Briggs L."/>
            <person name="Horner N."/>
            <person name="Hostetler J."/>
            <person name="Jiang R.H."/>
            <person name="Johnson J."/>
            <person name="Krajaejun T."/>
            <person name="Lin H."/>
            <person name="Meijer H.J."/>
            <person name="Moore B."/>
            <person name="Morris P."/>
            <person name="Phuntmart V."/>
            <person name="Puiu D."/>
            <person name="Shetty J."/>
            <person name="Stajich J.E."/>
            <person name="Tripathy S."/>
            <person name="Wawra S."/>
            <person name="van West P."/>
            <person name="Whitty B.R."/>
            <person name="Coutinho P.M."/>
            <person name="Henrissat B."/>
            <person name="Martin F."/>
            <person name="Thomas P.D."/>
            <person name="Tyler B.M."/>
            <person name="De Vries R.P."/>
            <person name="Kamoun S."/>
            <person name="Yandell M."/>
            <person name="Tisserat N."/>
            <person name="Buell C.R."/>
        </authorList>
    </citation>
    <scope>NUCLEOTIDE SEQUENCE</scope>
    <source>
        <strain evidence="7">DAOM:BR144</strain>
    </source>
</reference>
<evidence type="ECO:0000259" key="5">
    <source>
        <dbReference type="PROSITE" id="PS50106"/>
    </source>
</evidence>
<feature type="compositionally biased region" description="Polar residues" evidence="4">
    <location>
        <begin position="3237"/>
        <end position="3250"/>
    </location>
</feature>
<dbReference type="Proteomes" id="UP000019132">
    <property type="component" value="Unassembled WGS sequence"/>
</dbReference>
<keyword evidence="7" id="KW-1185">Reference proteome</keyword>
<dbReference type="eggNOG" id="KOG1809">
    <property type="taxonomic scope" value="Eukaryota"/>
</dbReference>
<dbReference type="Pfam" id="PF12624">
    <property type="entry name" value="VPS13_N"/>
    <property type="match status" value="1"/>
</dbReference>
<evidence type="ECO:0000256" key="3">
    <source>
        <dbReference type="ARBA" id="ARBA00023055"/>
    </source>
</evidence>
<dbReference type="InterPro" id="IPR036034">
    <property type="entry name" value="PDZ_sf"/>
</dbReference>
<keyword evidence="2" id="KW-0813">Transport</keyword>
<dbReference type="InterPro" id="IPR001478">
    <property type="entry name" value="PDZ"/>
</dbReference>
<evidence type="ECO:0000256" key="2">
    <source>
        <dbReference type="ARBA" id="ARBA00022448"/>
    </source>
</evidence>
<name>K3XCA2_GLOUD</name>
<proteinExistence type="inferred from homology"/>
<feature type="compositionally biased region" description="Low complexity" evidence="4">
    <location>
        <begin position="1920"/>
        <end position="1934"/>
    </location>
</feature>
<dbReference type="PANTHER" id="PTHR16166:SF93">
    <property type="entry name" value="INTERMEMBRANE LIPID TRANSFER PROTEIN VPS13"/>
    <property type="match status" value="1"/>
</dbReference>
<reference evidence="7" key="2">
    <citation type="submission" date="2010-04" db="EMBL/GenBank/DDBJ databases">
        <authorList>
            <person name="Buell R."/>
            <person name="Hamilton J."/>
            <person name="Hostetler J."/>
        </authorList>
    </citation>
    <scope>NUCLEOTIDE SEQUENCE [LARGE SCALE GENOMIC DNA]</scope>
    <source>
        <strain evidence="7">DAOM:BR144</strain>
    </source>
</reference>
<evidence type="ECO:0000313" key="6">
    <source>
        <dbReference type="EnsemblProtists" id="PYU1_T014851"/>
    </source>
</evidence>
<dbReference type="GO" id="GO:0045053">
    <property type="term" value="P:protein retention in Golgi apparatus"/>
    <property type="evidence" value="ECO:0007669"/>
    <property type="project" value="TreeGrafter"/>
</dbReference>
<feature type="region of interest" description="Disordered" evidence="4">
    <location>
        <begin position="1920"/>
        <end position="1946"/>
    </location>
</feature>
<feature type="compositionally biased region" description="Basic and acidic residues" evidence="4">
    <location>
        <begin position="609"/>
        <end position="619"/>
    </location>
</feature>
<protein>
    <recommendedName>
        <fullName evidence="5">PDZ domain-containing protein</fullName>
    </recommendedName>
</protein>
<organism evidence="6 7">
    <name type="scientific">Globisporangium ultimum (strain ATCC 200006 / CBS 805.95 / DAOM BR144)</name>
    <name type="common">Pythium ultimum</name>
    <dbReference type="NCBI Taxonomy" id="431595"/>
    <lineage>
        <taxon>Eukaryota</taxon>
        <taxon>Sar</taxon>
        <taxon>Stramenopiles</taxon>
        <taxon>Oomycota</taxon>
        <taxon>Peronosporomycetes</taxon>
        <taxon>Pythiales</taxon>
        <taxon>Pythiaceae</taxon>
        <taxon>Globisporangium</taxon>
    </lineage>
</organism>
<feature type="region of interest" description="Disordered" evidence="4">
    <location>
        <begin position="3236"/>
        <end position="3261"/>
    </location>
</feature>
<dbReference type="InterPro" id="IPR026847">
    <property type="entry name" value="VPS13"/>
</dbReference>
<comment type="similarity">
    <text evidence="1">Belongs to the VPS13 family.</text>
</comment>
<dbReference type="Pfam" id="PF25036">
    <property type="entry name" value="VPS13_VAB"/>
    <property type="match status" value="1"/>
</dbReference>
<dbReference type="PANTHER" id="PTHR16166">
    <property type="entry name" value="VACUOLAR PROTEIN SORTING-ASSOCIATED PROTEIN VPS13"/>
    <property type="match status" value="1"/>
</dbReference>
<dbReference type="VEuPathDB" id="FungiDB:PYU1_G014820"/>
<dbReference type="SUPFAM" id="SSF50156">
    <property type="entry name" value="PDZ domain-like"/>
    <property type="match status" value="1"/>
</dbReference>
<dbReference type="InterPro" id="IPR009543">
    <property type="entry name" value="VPS13_VAB"/>
</dbReference>
<feature type="region of interest" description="Disordered" evidence="4">
    <location>
        <begin position="609"/>
        <end position="628"/>
    </location>
</feature>
<dbReference type="GO" id="GO:0006869">
    <property type="term" value="P:lipid transport"/>
    <property type="evidence" value="ECO:0007669"/>
    <property type="project" value="UniProtKB-KW"/>
</dbReference>
<dbReference type="EnsemblProtists" id="PYU1_T014851">
    <property type="protein sequence ID" value="PYU1_T014851"/>
    <property type="gene ID" value="PYU1_G014820"/>
</dbReference>
<evidence type="ECO:0000256" key="1">
    <source>
        <dbReference type="ARBA" id="ARBA00006545"/>
    </source>
</evidence>
<accession>K3XCA2</accession>